<comment type="caution">
    <text evidence="1">The sequence shown here is derived from an EMBL/GenBank/DDBJ whole genome shotgun (WGS) entry which is preliminary data.</text>
</comment>
<sequence length="105" mass="11739">MTQTRFNIQRKVSNSPGFTPTSSTRKLPSGKAMDLPKFVAINSLSNQNYLRPGGTNSYMKFKAMDVEGWGVKHKVQKAKSGDGLVHIRWCHTDKILDLGSDKRLS</sequence>
<proteinExistence type="predicted"/>
<name>A0ACC0NLA9_RHOML</name>
<protein>
    <submittedName>
        <fullName evidence="1">Uncharacterized protein</fullName>
    </submittedName>
</protein>
<organism evidence="1 2">
    <name type="scientific">Rhododendron molle</name>
    <name type="common">Chinese azalea</name>
    <name type="synonym">Azalea mollis</name>
    <dbReference type="NCBI Taxonomy" id="49168"/>
    <lineage>
        <taxon>Eukaryota</taxon>
        <taxon>Viridiplantae</taxon>
        <taxon>Streptophyta</taxon>
        <taxon>Embryophyta</taxon>
        <taxon>Tracheophyta</taxon>
        <taxon>Spermatophyta</taxon>
        <taxon>Magnoliopsida</taxon>
        <taxon>eudicotyledons</taxon>
        <taxon>Gunneridae</taxon>
        <taxon>Pentapetalae</taxon>
        <taxon>asterids</taxon>
        <taxon>Ericales</taxon>
        <taxon>Ericaceae</taxon>
        <taxon>Ericoideae</taxon>
        <taxon>Rhodoreae</taxon>
        <taxon>Rhododendron</taxon>
    </lineage>
</organism>
<evidence type="ECO:0000313" key="2">
    <source>
        <dbReference type="Proteomes" id="UP001062846"/>
    </source>
</evidence>
<keyword evidence="2" id="KW-1185">Reference proteome</keyword>
<dbReference type="Proteomes" id="UP001062846">
    <property type="component" value="Chromosome 5"/>
</dbReference>
<evidence type="ECO:0000313" key="1">
    <source>
        <dbReference type="EMBL" id="KAI8554060.1"/>
    </source>
</evidence>
<gene>
    <name evidence="1" type="ORF">RHMOL_Rhmol05G0068300</name>
</gene>
<dbReference type="EMBL" id="CM046392">
    <property type="protein sequence ID" value="KAI8554060.1"/>
    <property type="molecule type" value="Genomic_DNA"/>
</dbReference>
<accession>A0ACC0NLA9</accession>
<reference evidence="1" key="1">
    <citation type="submission" date="2022-02" db="EMBL/GenBank/DDBJ databases">
        <title>Plant Genome Project.</title>
        <authorList>
            <person name="Zhang R.-G."/>
        </authorList>
    </citation>
    <scope>NUCLEOTIDE SEQUENCE</scope>
    <source>
        <strain evidence="1">AT1</strain>
    </source>
</reference>